<sequence>MSYAEKRRHPRLSIFSAAMLVLQDEGFLSEVKDLSQGGARVALPRNWNLPIATQCQLFLIFDQETVIGLRVRVVRVGSDDLGLEFMPDQEERVAAVLYESRFIEQE</sequence>
<dbReference type="GO" id="GO:0035438">
    <property type="term" value="F:cyclic-di-GMP binding"/>
    <property type="evidence" value="ECO:0007669"/>
    <property type="project" value="InterPro"/>
</dbReference>
<dbReference type="AlphaFoldDB" id="A0A4R6Z9F8"/>
<organism evidence="2 3">
    <name type="scientific">Tahibacter aquaticus</name>
    <dbReference type="NCBI Taxonomy" id="520092"/>
    <lineage>
        <taxon>Bacteria</taxon>
        <taxon>Pseudomonadati</taxon>
        <taxon>Pseudomonadota</taxon>
        <taxon>Gammaproteobacteria</taxon>
        <taxon>Lysobacterales</taxon>
        <taxon>Rhodanobacteraceae</taxon>
        <taxon>Tahibacter</taxon>
    </lineage>
</organism>
<evidence type="ECO:0000313" key="2">
    <source>
        <dbReference type="EMBL" id="TDR48548.1"/>
    </source>
</evidence>
<dbReference type="OrthoDB" id="5957807at2"/>
<dbReference type="EMBL" id="SNZH01000001">
    <property type="protein sequence ID" value="TDR48548.1"/>
    <property type="molecule type" value="Genomic_DNA"/>
</dbReference>
<dbReference type="SUPFAM" id="SSF141371">
    <property type="entry name" value="PilZ domain-like"/>
    <property type="match status" value="1"/>
</dbReference>
<dbReference type="RefSeq" id="WP_133816670.1">
    <property type="nucleotide sequence ID" value="NZ_SNZH01000001.1"/>
</dbReference>
<feature type="domain" description="PilZ" evidence="1">
    <location>
        <begin position="5"/>
        <end position="91"/>
    </location>
</feature>
<accession>A0A4R6Z9F8</accession>
<comment type="caution">
    <text evidence="2">The sequence shown here is derived from an EMBL/GenBank/DDBJ whole genome shotgun (WGS) entry which is preliminary data.</text>
</comment>
<dbReference type="Proteomes" id="UP000295293">
    <property type="component" value="Unassembled WGS sequence"/>
</dbReference>
<protein>
    <submittedName>
        <fullName evidence="2">PilZ domain-containing protein</fullName>
    </submittedName>
</protein>
<gene>
    <name evidence="2" type="ORF">DFR29_101168</name>
</gene>
<evidence type="ECO:0000313" key="3">
    <source>
        <dbReference type="Proteomes" id="UP000295293"/>
    </source>
</evidence>
<name>A0A4R6Z9F8_9GAMM</name>
<keyword evidence="3" id="KW-1185">Reference proteome</keyword>
<evidence type="ECO:0000259" key="1">
    <source>
        <dbReference type="Pfam" id="PF07238"/>
    </source>
</evidence>
<dbReference type="InterPro" id="IPR009875">
    <property type="entry name" value="PilZ_domain"/>
</dbReference>
<dbReference type="Gene3D" id="2.40.10.220">
    <property type="entry name" value="predicted glycosyltransferase like domains"/>
    <property type="match status" value="1"/>
</dbReference>
<reference evidence="2 3" key="1">
    <citation type="submission" date="2019-03" db="EMBL/GenBank/DDBJ databases">
        <title>Genomic Encyclopedia of Type Strains, Phase IV (KMG-IV): sequencing the most valuable type-strain genomes for metagenomic binning, comparative biology and taxonomic classification.</title>
        <authorList>
            <person name="Goeker M."/>
        </authorList>
    </citation>
    <scope>NUCLEOTIDE SEQUENCE [LARGE SCALE GENOMIC DNA]</scope>
    <source>
        <strain evidence="2 3">DSM 21667</strain>
    </source>
</reference>
<proteinExistence type="predicted"/>
<dbReference type="Pfam" id="PF07238">
    <property type="entry name" value="PilZ"/>
    <property type="match status" value="1"/>
</dbReference>